<reference evidence="2 3" key="1">
    <citation type="submission" date="2015-01" db="EMBL/GenBank/DDBJ databases">
        <title>Evolution of Trichinella species and genotypes.</title>
        <authorList>
            <person name="Korhonen P.K."/>
            <person name="Edoardo P."/>
            <person name="Giuseppe L.R."/>
            <person name="Gasser R.B."/>
        </authorList>
    </citation>
    <scope>NUCLEOTIDE SEQUENCE [LARGE SCALE GENOMIC DNA]</scope>
    <source>
        <strain evidence="2">ISS470</strain>
    </source>
</reference>
<sequence length="148" mass="16635">MNLIAIISSVVVLPRTAVLLLQIPTEEKSLSVSNRQYDKIFIAFWSLYSKDRKEYRRKTWLELLEIIEDTENRNTAVATNEAESKAALIGHVSFSINFWTCMCSAPTLCHGVITGGTLRASRSGKRPHVLVFLLGPDGDLKVELSYCF</sequence>
<gene>
    <name evidence="2" type="ORF">T4D_12028</name>
</gene>
<dbReference type="EMBL" id="JYDT01000281">
    <property type="protein sequence ID" value="KRY80986.1"/>
    <property type="molecule type" value="Genomic_DNA"/>
</dbReference>
<dbReference type="AlphaFoldDB" id="A0A0V1F462"/>
<evidence type="ECO:0000256" key="1">
    <source>
        <dbReference type="SAM" id="SignalP"/>
    </source>
</evidence>
<feature type="chain" id="PRO_5006877711" evidence="1">
    <location>
        <begin position="21"/>
        <end position="148"/>
    </location>
</feature>
<accession>A0A0V1F462</accession>
<protein>
    <submittedName>
        <fullName evidence="2">Uncharacterized protein</fullName>
    </submittedName>
</protein>
<name>A0A0V1F462_TRIPS</name>
<evidence type="ECO:0000313" key="3">
    <source>
        <dbReference type="Proteomes" id="UP000054995"/>
    </source>
</evidence>
<dbReference type="Proteomes" id="UP000054995">
    <property type="component" value="Unassembled WGS sequence"/>
</dbReference>
<proteinExistence type="predicted"/>
<comment type="caution">
    <text evidence="2">The sequence shown here is derived from an EMBL/GenBank/DDBJ whole genome shotgun (WGS) entry which is preliminary data.</text>
</comment>
<keyword evidence="1" id="KW-0732">Signal</keyword>
<keyword evidence="3" id="KW-1185">Reference proteome</keyword>
<feature type="signal peptide" evidence="1">
    <location>
        <begin position="1"/>
        <end position="20"/>
    </location>
</feature>
<evidence type="ECO:0000313" key="2">
    <source>
        <dbReference type="EMBL" id="KRY80986.1"/>
    </source>
</evidence>
<organism evidence="2 3">
    <name type="scientific">Trichinella pseudospiralis</name>
    <name type="common">Parasitic roundworm</name>
    <dbReference type="NCBI Taxonomy" id="6337"/>
    <lineage>
        <taxon>Eukaryota</taxon>
        <taxon>Metazoa</taxon>
        <taxon>Ecdysozoa</taxon>
        <taxon>Nematoda</taxon>
        <taxon>Enoplea</taxon>
        <taxon>Dorylaimia</taxon>
        <taxon>Trichinellida</taxon>
        <taxon>Trichinellidae</taxon>
        <taxon>Trichinella</taxon>
    </lineage>
</organism>